<reference evidence="2 3" key="1">
    <citation type="submission" date="2020-08" db="EMBL/GenBank/DDBJ databases">
        <title>Plant Genome Project.</title>
        <authorList>
            <person name="Zhang R.-G."/>
        </authorList>
    </citation>
    <scope>NUCLEOTIDE SEQUENCE [LARGE SCALE GENOMIC DNA]</scope>
    <source>
        <tissue evidence="2">Rhizome</tissue>
    </source>
</reference>
<evidence type="ECO:0000256" key="1">
    <source>
        <dbReference type="SAM" id="Phobius"/>
    </source>
</evidence>
<comment type="caution">
    <text evidence="2">The sequence shown here is derived from an EMBL/GenBank/DDBJ whole genome shotgun (WGS) entry which is preliminary data.</text>
</comment>
<feature type="transmembrane region" description="Helical" evidence="1">
    <location>
        <begin position="302"/>
        <end position="321"/>
    </location>
</feature>
<dbReference type="PANTHER" id="PTHR33782">
    <property type="entry name" value="OS01G0121600 PROTEIN"/>
    <property type="match status" value="1"/>
</dbReference>
<keyword evidence="1" id="KW-1133">Transmembrane helix</keyword>
<feature type="transmembrane region" description="Helical" evidence="1">
    <location>
        <begin position="41"/>
        <end position="62"/>
    </location>
</feature>
<dbReference type="Proteomes" id="UP000734854">
    <property type="component" value="Unassembled WGS sequence"/>
</dbReference>
<keyword evidence="1" id="KW-0812">Transmembrane</keyword>
<keyword evidence="3" id="KW-1185">Reference proteome</keyword>
<sequence>MILSQARSTFSVSHLSALICSRMCFTCDLVFQASILCTHMVFFPAPLILIISIAFVCFRIRIFRKLRFLARASAARRIIRINSEEARTSHWPLTYVMTDELSLYNSTVFQSLKFSIDVSRRPMRSKSLSIEIKLITRQRSLHQRGAHSSLCACSSVAANQGASAAGRQLWVLSARACFDFARATVFHKTTDISSNYSLLQLEMLHPAESAFETTIPEYRELQLFLLQNGSSMEIMQKAKESQLLKFRALNQNNCEEKSTSNKFCSRSHELPRLRTLIEALSDDRGLMKDFREERTSQETPQIFFLTSHHILILFTAILGLVRRKMFPCTISYPPLRHHLSPRLLVGGGRHHHHRPRFTSSRVPAFGWNDSGRLVDEDMIVLRKRIYEMKMAEASYEAPTEWADWEKRYYTSYHANVCDVLCLLQTVLMSTRPSFAIGIAVVMALSVPTSAVFISFHLVEALKAISLAGNVRTKLGPFGPLQIDLGQTEKEPTAKDPFFIWFYIDEEIAVAQGRGGGIAYWCRCRHGT</sequence>
<feature type="transmembrane region" description="Helical" evidence="1">
    <location>
        <begin position="434"/>
        <end position="458"/>
    </location>
</feature>
<dbReference type="AlphaFoldDB" id="A0A8J5EQQ0"/>
<gene>
    <name evidence="2" type="ORF">ZIOFF_071720</name>
</gene>
<name>A0A8J5EQQ0_ZINOF</name>
<keyword evidence="1" id="KW-0472">Membrane</keyword>
<evidence type="ECO:0000313" key="2">
    <source>
        <dbReference type="EMBL" id="KAG6470643.1"/>
    </source>
</evidence>
<proteinExistence type="predicted"/>
<protein>
    <submittedName>
        <fullName evidence="2">Uncharacterized protein</fullName>
    </submittedName>
</protein>
<evidence type="ECO:0000313" key="3">
    <source>
        <dbReference type="Proteomes" id="UP000734854"/>
    </source>
</evidence>
<organism evidence="2 3">
    <name type="scientific">Zingiber officinale</name>
    <name type="common">Ginger</name>
    <name type="synonym">Amomum zingiber</name>
    <dbReference type="NCBI Taxonomy" id="94328"/>
    <lineage>
        <taxon>Eukaryota</taxon>
        <taxon>Viridiplantae</taxon>
        <taxon>Streptophyta</taxon>
        <taxon>Embryophyta</taxon>
        <taxon>Tracheophyta</taxon>
        <taxon>Spermatophyta</taxon>
        <taxon>Magnoliopsida</taxon>
        <taxon>Liliopsida</taxon>
        <taxon>Zingiberales</taxon>
        <taxon>Zingiberaceae</taxon>
        <taxon>Zingiber</taxon>
    </lineage>
</organism>
<dbReference type="PANTHER" id="PTHR33782:SF5">
    <property type="entry name" value="MEDIATOR OF RNA POLYMERASE II TRANSCRIPTION SUBUNIT"/>
    <property type="match status" value="1"/>
</dbReference>
<dbReference type="EMBL" id="JACMSC010000021">
    <property type="protein sequence ID" value="KAG6470643.1"/>
    <property type="molecule type" value="Genomic_DNA"/>
</dbReference>
<accession>A0A8J5EQQ0</accession>